<keyword evidence="1" id="KW-0645">Protease</keyword>
<dbReference type="AlphaFoldDB" id="A0A818REG7"/>
<evidence type="ECO:0000313" key="5">
    <source>
        <dbReference type="Proteomes" id="UP000663823"/>
    </source>
</evidence>
<proteinExistence type="predicted"/>
<reference evidence="4" key="1">
    <citation type="submission" date="2021-02" db="EMBL/GenBank/DDBJ databases">
        <authorList>
            <person name="Nowell W R."/>
        </authorList>
    </citation>
    <scope>NUCLEOTIDE SEQUENCE</scope>
</reference>
<sequence>MSAHKWGESPIGRWTLRIETRTPQNDGSMKSAMEDGTGELSYFGLRLYGTYSTNDEKNNIQKRQESNAFLPTQSELEWIYKRELSIRESPNVMQKRDYQNLINERQRRKENSDQSLFSTFRKTFGF</sequence>
<accession>A0A818REG7</accession>
<evidence type="ECO:0000313" key="4">
    <source>
        <dbReference type="EMBL" id="CAF3652985.1"/>
    </source>
</evidence>
<name>A0A818REG7_9BILA</name>
<dbReference type="PROSITE" id="PS51829">
    <property type="entry name" value="P_HOMO_B"/>
    <property type="match status" value="1"/>
</dbReference>
<evidence type="ECO:0000259" key="3">
    <source>
        <dbReference type="PROSITE" id="PS51829"/>
    </source>
</evidence>
<dbReference type="EMBL" id="CAJOAX010000806">
    <property type="protein sequence ID" value="CAF3652985.1"/>
    <property type="molecule type" value="Genomic_DNA"/>
</dbReference>
<dbReference type="Proteomes" id="UP000663823">
    <property type="component" value="Unassembled WGS sequence"/>
</dbReference>
<evidence type="ECO:0000256" key="2">
    <source>
        <dbReference type="ARBA" id="ARBA00022801"/>
    </source>
</evidence>
<dbReference type="GO" id="GO:0006508">
    <property type="term" value="P:proteolysis"/>
    <property type="evidence" value="ECO:0007669"/>
    <property type="project" value="UniProtKB-KW"/>
</dbReference>
<keyword evidence="2" id="KW-0378">Hydrolase</keyword>
<dbReference type="Gene3D" id="2.60.120.260">
    <property type="entry name" value="Galactose-binding domain-like"/>
    <property type="match status" value="1"/>
</dbReference>
<evidence type="ECO:0000256" key="1">
    <source>
        <dbReference type="ARBA" id="ARBA00022670"/>
    </source>
</evidence>
<feature type="domain" description="P/Homo B" evidence="3">
    <location>
        <begin position="1"/>
        <end position="53"/>
    </location>
</feature>
<gene>
    <name evidence="4" type="ORF">OTI717_LOCUS9476</name>
</gene>
<dbReference type="InterPro" id="IPR008979">
    <property type="entry name" value="Galactose-bd-like_sf"/>
</dbReference>
<protein>
    <recommendedName>
        <fullName evidence="3">P/Homo B domain-containing protein</fullName>
    </recommendedName>
</protein>
<organism evidence="4 5">
    <name type="scientific">Rotaria sordida</name>
    <dbReference type="NCBI Taxonomy" id="392033"/>
    <lineage>
        <taxon>Eukaryota</taxon>
        <taxon>Metazoa</taxon>
        <taxon>Spiralia</taxon>
        <taxon>Gnathifera</taxon>
        <taxon>Rotifera</taxon>
        <taxon>Eurotatoria</taxon>
        <taxon>Bdelloidea</taxon>
        <taxon>Philodinida</taxon>
        <taxon>Philodinidae</taxon>
        <taxon>Rotaria</taxon>
    </lineage>
</organism>
<dbReference type="SUPFAM" id="SSF49785">
    <property type="entry name" value="Galactose-binding domain-like"/>
    <property type="match status" value="1"/>
</dbReference>
<dbReference type="GO" id="GO:0004252">
    <property type="term" value="F:serine-type endopeptidase activity"/>
    <property type="evidence" value="ECO:0007669"/>
    <property type="project" value="InterPro"/>
</dbReference>
<dbReference type="InterPro" id="IPR002884">
    <property type="entry name" value="P_dom"/>
</dbReference>
<comment type="caution">
    <text evidence="4">The sequence shown here is derived from an EMBL/GenBank/DDBJ whole genome shotgun (WGS) entry which is preliminary data.</text>
</comment>